<reference evidence="3 4" key="2">
    <citation type="submission" date="2020-06" db="EMBL/GenBank/DDBJ databases">
        <title>Ramlibacter rhizophilus sp. nov., isolated from rhizosphere soil of national flower Mugunghwa from South Korea.</title>
        <authorList>
            <person name="Zheng-Fei Y."/>
            <person name="Huan T."/>
        </authorList>
    </citation>
    <scope>NUCLEOTIDE SEQUENCE [LARGE SCALE GENOMIC DNA]</scope>
    <source>
        <strain evidence="3 4">B156</strain>
    </source>
</reference>
<dbReference type="RefSeq" id="WP_171559827.1">
    <property type="nucleotide sequence ID" value="NZ_JABFCS010000001.1"/>
</dbReference>
<comment type="caution">
    <text evidence="3">The sequence shown here is derived from an EMBL/GenBank/DDBJ whole genome shotgun (WGS) entry which is preliminary data.</text>
</comment>
<keyword evidence="4" id="KW-1185">Reference proteome</keyword>
<evidence type="ECO:0008006" key="5">
    <source>
        <dbReference type="Google" id="ProtNLM"/>
    </source>
</evidence>
<feature type="region of interest" description="Disordered" evidence="1">
    <location>
        <begin position="88"/>
        <end position="112"/>
    </location>
</feature>
<organism evidence="3 4">
    <name type="scientific">Ramlibacter montanisoli</name>
    <dbReference type="NCBI Taxonomy" id="2732512"/>
    <lineage>
        <taxon>Bacteria</taxon>
        <taxon>Pseudomonadati</taxon>
        <taxon>Pseudomonadota</taxon>
        <taxon>Betaproteobacteria</taxon>
        <taxon>Burkholderiales</taxon>
        <taxon>Comamonadaceae</taxon>
        <taxon>Ramlibacter</taxon>
    </lineage>
</organism>
<dbReference type="AlphaFoldDB" id="A0A849KPW4"/>
<feature type="signal peptide" evidence="2">
    <location>
        <begin position="1"/>
        <end position="20"/>
    </location>
</feature>
<accession>A0A849KPW4</accession>
<evidence type="ECO:0000256" key="1">
    <source>
        <dbReference type="SAM" id="MobiDB-lite"/>
    </source>
</evidence>
<dbReference type="Proteomes" id="UP000552954">
    <property type="component" value="Unassembled WGS sequence"/>
</dbReference>
<evidence type="ECO:0000313" key="4">
    <source>
        <dbReference type="Proteomes" id="UP000552954"/>
    </source>
</evidence>
<keyword evidence="2" id="KW-0732">Signal</keyword>
<proteinExistence type="predicted"/>
<dbReference type="EMBL" id="JABFCS010000001">
    <property type="protein sequence ID" value="NNU43849.1"/>
    <property type="molecule type" value="Genomic_DNA"/>
</dbReference>
<evidence type="ECO:0000313" key="3">
    <source>
        <dbReference type="EMBL" id="NNU43849.1"/>
    </source>
</evidence>
<name>A0A849KPW4_9BURK</name>
<evidence type="ECO:0000256" key="2">
    <source>
        <dbReference type="SAM" id="SignalP"/>
    </source>
</evidence>
<gene>
    <name evidence="3" type="ORF">HK415_12850</name>
</gene>
<protein>
    <recommendedName>
        <fullName evidence="5">DUF3426 domain-containing protein</fullName>
    </recommendedName>
</protein>
<sequence>MRHIVSLLAALALPWVFALAGAQPAAPPAQATTQTTVGGVTVKITPRVTAADAATWVFAVVLDTHSQELSDDLLRTTVLVTDDGRELQPSAWKGAAPGSHHREGSLEFTAPSPAPKAFALRMQRPGEAEARVFRFAP</sequence>
<reference evidence="3 4" key="1">
    <citation type="submission" date="2020-05" db="EMBL/GenBank/DDBJ databases">
        <authorList>
            <person name="Khan S.A."/>
            <person name="Jeon C.O."/>
            <person name="Chun B.H."/>
        </authorList>
    </citation>
    <scope>NUCLEOTIDE SEQUENCE [LARGE SCALE GENOMIC DNA]</scope>
    <source>
        <strain evidence="3 4">B156</strain>
    </source>
</reference>
<feature type="chain" id="PRO_5032861497" description="DUF3426 domain-containing protein" evidence="2">
    <location>
        <begin position="21"/>
        <end position="137"/>
    </location>
</feature>